<keyword evidence="4" id="KW-1185">Reference proteome</keyword>
<evidence type="ECO:0000256" key="2">
    <source>
        <dbReference type="SAM" id="Phobius"/>
    </source>
</evidence>
<dbReference type="EMBL" id="JACIEV010000001">
    <property type="protein sequence ID" value="MBB4152644.1"/>
    <property type="molecule type" value="Genomic_DNA"/>
</dbReference>
<comment type="caution">
    <text evidence="3">The sequence shown here is derived from an EMBL/GenBank/DDBJ whole genome shotgun (WGS) entry which is preliminary data.</text>
</comment>
<keyword evidence="2" id="KW-0812">Transmembrane</keyword>
<sequence>MSDFDSKARGVQSTIKSTPGLGKSMAKWSALGAVVAIPVPIVGPVFGAIAGAGYAYWKGTKNR</sequence>
<keyword evidence="2" id="KW-1133">Transmembrane helix</keyword>
<feature type="region of interest" description="Disordered" evidence="1">
    <location>
        <begin position="1"/>
        <end position="22"/>
    </location>
</feature>
<proteinExistence type="predicted"/>
<name>A0A840FA40_9SPHN</name>
<keyword evidence="2" id="KW-0472">Membrane</keyword>
<dbReference type="AlphaFoldDB" id="A0A840FA40"/>
<organism evidence="3 4">
    <name type="scientific">Sphingomonas jinjuensis</name>
    <dbReference type="NCBI Taxonomy" id="535907"/>
    <lineage>
        <taxon>Bacteria</taxon>
        <taxon>Pseudomonadati</taxon>
        <taxon>Pseudomonadota</taxon>
        <taxon>Alphaproteobacteria</taxon>
        <taxon>Sphingomonadales</taxon>
        <taxon>Sphingomonadaceae</taxon>
        <taxon>Sphingomonas</taxon>
    </lineage>
</organism>
<gene>
    <name evidence="3" type="ORF">GGQ80_000520</name>
</gene>
<protein>
    <submittedName>
        <fullName evidence="3">Uncharacterized protein</fullName>
    </submittedName>
</protein>
<evidence type="ECO:0000313" key="3">
    <source>
        <dbReference type="EMBL" id="MBB4152644.1"/>
    </source>
</evidence>
<dbReference type="RefSeq" id="WP_183982234.1">
    <property type="nucleotide sequence ID" value="NZ_JACIEV010000001.1"/>
</dbReference>
<accession>A0A840FA40</accession>
<evidence type="ECO:0000256" key="1">
    <source>
        <dbReference type="SAM" id="MobiDB-lite"/>
    </source>
</evidence>
<reference evidence="3 4" key="1">
    <citation type="submission" date="2020-08" db="EMBL/GenBank/DDBJ databases">
        <title>Genomic Encyclopedia of Type Strains, Phase IV (KMG-IV): sequencing the most valuable type-strain genomes for metagenomic binning, comparative biology and taxonomic classification.</title>
        <authorList>
            <person name="Goeker M."/>
        </authorList>
    </citation>
    <scope>NUCLEOTIDE SEQUENCE [LARGE SCALE GENOMIC DNA]</scope>
    <source>
        <strain evidence="3 4">YC6723</strain>
    </source>
</reference>
<dbReference type="Proteomes" id="UP000529795">
    <property type="component" value="Unassembled WGS sequence"/>
</dbReference>
<evidence type="ECO:0000313" key="4">
    <source>
        <dbReference type="Proteomes" id="UP000529795"/>
    </source>
</evidence>
<feature type="transmembrane region" description="Helical" evidence="2">
    <location>
        <begin position="30"/>
        <end position="57"/>
    </location>
</feature>